<reference evidence="2 3" key="1">
    <citation type="submission" date="2022-06" db="EMBL/GenBank/DDBJ databases">
        <authorList>
            <person name="Jeon C.O."/>
        </authorList>
    </citation>
    <scope>NUCLEOTIDE SEQUENCE [LARGE SCALE GENOMIC DNA]</scope>
    <source>
        <strain evidence="2 3">KCTC 13943</strain>
    </source>
</reference>
<dbReference type="Proteomes" id="UP001523262">
    <property type="component" value="Unassembled WGS sequence"/>
</dbReference>
<sequence>MKKTLYKFRNILLAVSLIFVVAGCGSSVNKTQSNKQTKTASINKETQQPGLRLDLQGVGNNYKMIFSNTKIY</sequence>
<keyword evidence="1" id="KW-0732">Signal</keyword>
<feature type="signal peptide" evidence="1">
    <location>
        <begin position="1"/>
        <end position="22"/>
    </location>
</feature>
<accession>A0ABT0WFV4</accession>
<dbReference type="PROSITE" id="PS51257">
    <property type="entry name" value="PROKAR_LIPOPROTEIN"/>
    <property type="match status" value="1"/>
</dbReference>
<evidence type="ECO:0000313" key="2">
    <source>
        <dbReference type="EMBL" id="MCM2535188.1"/>
    </source>
</evidence>
<keyword evidence="3" id="KW-1185">Reference proteome</keyword>
<comment type="caution">
    <text evidence="2">The sequence shown here is derived from an EMBL/GenBank/DDBJ whole genome shotgun (WGS) entry which is preliminary data.</text>
</comment>
<name>A0ABT0WFV4_9BACI</name>
<feature type="chain" id="PRO_5045091461" evidence="1">
    <location>
        <begin position="23"/>
        <end position="72"/>
    </location>
</feature>
<gene>
    <name evidence="2" type="ORF">NDK43_26105</name>
</gene>
<proteinExistence type="predicted"/>
<evidence type="ECO:0000256" key="1">
    <source>
        <dbReference type="SAM" id="SignalP"/>
    </source>
</evidence>
<protein>
    <submittedName>
        <fullName evidence="2">Uncharacterized protein</fullName>
    </submittedName>
</protein>
<evidence type="ECO:0000313" key="3">
    <source>
        <dbReference type="Proteomes" id="UP001523262"/>
    </source>
</evidence>
<organism evidence="2 3">
    <name type="scientific">Neobacillus pocheonensis</name>
    <dbReference type="NCBI Taxonomy" id="363869"/>
    <lineage>
        <taxon>Bacteria</taxon>
        <taxon>Bacillati</taxon>
        <taxon>Bacillota</taxon>
        <taxon>Bacilli</taxon>
        <taxon>Bacillales</taxon>
        <taxon>Bacillaceae</taxon>
        <taxon>Neobacillus</taxon>
    </lineage>
</organism>
<dbReference type="EMBL" id="JAMQCR010000002">
    <property type="protein sequence ID" value="MCM2535188.1"/>
    <property type="molecule type" value="Genomic_DNA"/>
</dbReference>